<reference evidence="2" key="1">
    <citation type="submission" date="2021-06" db="EMBL/GenBank/DDBJ databases">
        <authorList>
            <person name="Kallberg Y."/>
            <person name="Tangrot J."/>
            <person name="Rosling A."/>
        </authorList>
    </citation>
    <scope>NUCLEOTIDE SEQUENCE</scope>
    <source>
        <strain evidence="2">87-6 pot B 2015</strain>
    </source>
</reference>
<keyword evidence="3" id="KW-1185">Reference proteome</keyword>
<dbReference type="InterPro" id="IPR008011">
    <property type="entry name" value="Complex1_LYR_dom"/>
</dbReference>
<feature type="domain" description="Complex 1 LYR protein" evidence="1">
    <location>
        <begin position="9"/>
        <end position="65"/>
    </location>
</feature>
<sequence>MNPPNASSVSLYRQILRYLRSSSFPFKYLRPKIHYNVREMFEIYRNERDNDKIKMLLRRGWQDIEFLKSWEIVEKEIRDDIFRGFHRKF</sequence>
<evidence type="ECO:0000313" key="3">
    <source>
        <dbReference type="Proteomes" id="UP000789375"/>
    </source>
</evidence>
<comment type="caution">
    <text evidence="2">The sequence shown here is derived from an EMBL/GenBank/DDBJ whole genome shotgun (WGS) entry which is preliminary data.</text>
</comment>
<evidence type="ECO:0000313" key="2">
    <source>
        <dbReference type="EMBL" id="CAG8518216.1"/>
    </source>
</evidence>
<dbReference type="EMBL" id="CAJVPP010000869">
    <property type="protein sequence ID" value="CAG8518216.1"/>
    <property type="molecule type" value="Genomic_DNA"/>
</dbReference>
<proteinExistence type="predicted"/>
<organism evidence="2 3">
    <name type="scientific">Funneliformis mosseae</name>
    <name type="common">Endomycorrhizal fungus</name>
    <name type="synonym">Glomus mosseae</name>
    <dbReference type="NCBI Taxonomy" id="27381"/>
    <lineage>
        <taxon>Eukaryota</taxon>
        <taxon>Fungi</taxon>
        <taxon>Fungi incertae sedis</taxon>
        <taxon>Mucoromycota</taxon>
        <taxon>Glomeromycotina</taxon>
        <taxon>Glomeromycetes</taxon>
        <taxon>Glomerales</taxon>
        <taxon>Glomeraceae</taxon>
        <taxon>Funneliformis</taxon>
    </lineage>
</organism>
<accession>A0A9N9A5F3</accession>
<name>A0A9N9A5F3_FUNMO</name>
<dbReference type="Pfam" id="PF05347">
    <property type="entry name" value="Complex1_LYR"/>
    <property type="match status" value="1"/>
</dbReference>
<protein>
    <submittedName>
        <fullName evidence="2">1592_t:CDS:1</fullName>
    </submittedName>
</protein>
<evidence type="ECO:0000259" key="1">
    <source>
        <dbReference type="Pfam" id="PF05347"/>
    </source>
</evidence>
<gene>
    <name evidence="2" type="ORF">FMOSSE_LOCUS4894</name>
</gene>
<dbReference type="Proteomes" id="UP000789375">
    <property type="component" value="Unassembled WGS sequence"/>
</dbReference>
<dbReference type="AlphaFoldDB" id="A0A9N9A5F3"/>